<keyword evidence="2" id="KW-1185">Reference proteome</keyword>
<evidence type="ECO:0000313" key="2">
    <source>
        <dbReference type="Proteomes" id="UP000184148"/>
    </source>
</evidence>
<dbReference type="RefSeq" id="WP_073239388.1">
    <property type="nucleotide sequence ID" value="NZ_FQUY01000015.1"/>
</dbReference>
<protein>
    <submittedName>
        <fullName evidence="1">Uncharacterized protein</fullName>
    </submittedName>
</protein>
<evidence type="ECO:0000313" key="1">
    <source>
        <dbReference type="EMBL" id="SHF23861.1"/>
    </source>
</evidence>
<accession>A0A1M5A0V5</accession>
<proteinExistence type="predicted"/>
<dbReference type="EMBL" id="FQUY01000015">
    <property type="protein sequence ID" value="SHF23861.1"/>
    <property type="molecule type" value="Genomic_DNA"/>
</dbReference>
<dbReference type="AlphaFoldDB" id="A0A1M5A0V5"/>
<gene>
    <name evidence="1" type="ORF">SAMN02745133_02151</name>
</gene>
<dbReference type="STRING" id="1121429.SAMN02745133_02151"/>
<dbReference type="Proteomes" id="UP000184148">
    <property type="component" value="Unassembled WGS sequence"/>
</dbReference>
<name>A0A1M5A0V5_9FIRM</name>
<organism evidence="1 2">
    <name type="scientific">Desulforamulus putei DSM 12395</name>
    <dbReference type="NCBI Taxonomy" id="1121429"/>
    <lineage>
        <taxon>Bacteria</taxon>
        <taxon>Bacillati</taxon>
        <taxon>Bacillota</taxon>
        <taxon>Clostridia</taxon>
        <taxon>Eubacteriales</taxon>
        <taxon>Peptococcaceae</taxon>
        <taxon>Desulforamulus</taxon>
    </lineage>
</organism>
<reference evidence="2" key="1">
    <citation type="submission" date="2016-11" db="EMBL/GenBank/DDBJ databases">
        <authorList>
            <person name="Varghese N."/>
            <person name="Submissions S."/>
        </authorList>
    </citation>
    <scope>NUCLEOTIDE SEQUENCE [LARGE SCALE GENOMIC DNA]</scope>
    <source>
        <strain evidence="2">DSM 12395</strain>
    </source>
</reference>
<dbReference type="OrthoDB" id="1786762at2"/>
<sequence length="123" mass="14272">MSGFKKERIEHYETLLREIWIASAKYLGMVSVNLLLERVVWEVSLEYKEIELLQYDQNGISCTRIAASLEENPDLPVEDMFMKFITRYVAILAKLLGHERAEEIKTKLKEEATGISFSTREEG</sequence>